<gene>
    <name evidence="2" type="ordered locus">Ngar_c32080</name>
</gene>
<dbReference type="EMBL" id="CP002408">
    <property type="protein sequence ID" value="AFU60124.1"/>
    <property type="molecule type" value="Genomic_DNA"/>
</dbReference>
<sequence>MSFGVDTLGGLAEKLKQLVNDTQNLYESFIDANQLYKQGKMGDKEFFSKIGEYLVAMSALNFLAVRVILEMKTAMEKGTSIKSPTGTSSYPSAAPQAGFGIGGFVGTGGSVGPAAAAGGEYTLPSPQEPAFKPVDIELPKTKAGSSNTKNCIVCDALIPAQAKFCSKCGRSQ</sequence>
<keyword evidence="3" id="KW-1185">Reference proteome</keyword>
<dbReference type="GeneID" id="13797018"/>
<dbReference type="STRING" id="1237085.Ngar_c32080"/>
<feature type="transmembrane region" description="Helical" evidence="1">
    <location>
        <begin position="50"/>
        <end position="69"/>
    </location>
</feature>
<evidence type="ECO:0000313" key="3">
    <source>
        <dbReference type="Proteomes" id="UP000008037"/>
    </source>
</evidence>
<keyword evidence="1" id="KW-0812">Transmembrane</keyword>
<dbReference type="BioCyc" id="CNIT1237085:G1324-3208-MONOMER"/>
<dbReference type="OrthoDB" id="12019at2157"/>
<dbReference type="Proteomes" id="UP000008037">
    <property type="component" value="Chromosome"/>
</dbReference>
<reference evidence="2 3" key="1">
    <citation type="journal article" date="2012" name="Environ. Microbiol.">
        <title>The genome of the ammonia-oxidizing Candidatus Nitrososphaera gargensis: insights into metabolic versatility and environmental adaptations.</title>
        <authorList>
            <person name="Spang A."/>
            <person name="Poehlein A."/>
            <person name="Offre P."/>
            <person name="Zumbragel S."/>
            <person name="Haider S."/>
            <person name="Rychlik N."/>
            <person name="Nowka B."/>
            <person name="Schmeisser C."/>
            <person name="Lebedeva E.V."/>
            <person name="Rattei T."/>
            <person name="Bohm C."/>
            <person name="Schmid M."/>
            <person name="Galushko A."/>
            <person name="Hatzenpichler R."/>
            <person name="Weinmaier T."/>
            <person name="Daniel R."/>
            <person name="Schleper C."/>
            <person name="Spieck E."/>
            <person name="Streit W."/>
            <person name="Wagner M."/>
        </authorList>
    </citation>
    <scope>NUCLEOTIDE SEQUENCE [LARGE SCALE GENOMIC DNA]</scope>
    <source>
        <strain evidence="3">Ga9.2</strain>
    </source>
</reference>
<keyword evidence="1" id="KW-0472">Membrane</keyword>
<evidence type="ECO:0000313" key="2">
    <source>
        <dbReference type="EMBL" id="AFU60124.1"/>
    </source>
</evidence>
<dbReference type="HOGENOM" id="CLU_1536587_0_0_2"/>
<protein>
    <recommendedName>
        <fullName evidence="4">Zinc-ribbon domain-containing protein</fullName>
    </recommendedName>
</protein>
<evidence type="ECO:0008006" key="4">
    <source>
        <dbReference type="Google" id="ProtNLM"/>
    </source>
</evidence>
<evidence type="ECO:0000256" key="1">
    <source>
        <dbReference type="SAM" id="Phobius"/>
    </source>
</evidence>
<dbReference type="RefSeq" id="WP_015020657.1">
    <property type="nucleotide sequence ID" value="NC_018719.1"/>
</dbReference>
<proteinExistence type="predicted"/>
<name>K0INX3_NITGG</name>
<dbReference type="InParanoid" id="K0INX3"/>
<dbReference type="KEGG" id="nga:Ngar_c32080"/>
<accession>K0INX3</accession>
<dbReference type="AlphaFoldDB" id="K0INX3"/>
<organism evidence="2 3">
    <name type="scientific">Nitrososphaera gargensis (strain Ga9.2)</name>
    <dbReference type="NCBI Taxonomy" id="1237085"/>
    <lineage>
        <taxon>Archaea</taxon>
        <taxon>Nitrososphaerota</taxon>
        <taxon>Nitrososphaeria</taxon>
        <taxon>Nitrososphaerales</taxon>
        <taxon>Nitrososphaeraceae</taxon>
        <taxon>Nitrososphaera</taxon>
    </lineage>
</organism>
<keyword evidence="1" id="KW-1133">Transmembrane helix</keyword>